<dbReference type="FunFam" id="1.25.40.10:FF:000184">
    <property type="entry name" value="Pentatricopeptide repeat-containing protein, chloroplastic"/>
    <property type="match status" value="1"/>
</dbReference>
<keyword evidence="1" id="KW-0677">Repeat</keyword>
<evidence type="ECO:0008006" key="5">
    <source>
        <dbReference type="Google" id="ProtNLM"/>
    </source>
</evidence>
<organism evidence="3 4">
    <name type="scientific">Gossypium aridum</name>
    <name type="common">American cotton</name>
    <name type="synonym">Erioxylum aridum</name>
    <dbReference type="NCBI Taxonomy" id="34290"/>
    <lineage>
        <taxon>Eukaryota</taxon>
        <taxon>Viridiplantae</taxon>
        <taxon>Streptophyta</taxon>
        <taxon>Embryophyta</taxon>
        <taxon>Tracheophyta</taxon>
        <taxon>Spermatophyta</taxon>
        <taxon>Magnoliopsida</taxon>
        <taxon>eudicotyledons</taxon>
        <taxon>Gunneridae</taxon>
        <taxon>Pentapetalae</taxon>
        <taxon>rosids</taxon>
        <taxon>malvids</taxon>
        <taxon>Malvales</taxon>
        <taxon>Malvaceae</taxon>
        <taxon>Malvoideae</taxon>
        <taxon>Gossypium</taxon>
    </lineage>
</organism>
<dbReference type="InterPro" id="IPR011990">
    <property type="entry name" value="TPR-like_helical_dom_sf"/>
</dbReference>
<feature type="repeat" description="PPR" evidence="2">
    <location>
        <begin position="219"/>
        <end position="249"/>
    </location>
</feature>
<keyword evidence="4" id="KW-1185">Reference proteome</keyword>
<evidence type="ECO:0000256" key="2">
    <source>
        <dbReference type="PROSITE-ProRule" id="PRU00708"/>
    </source>
</evidence>
<comment type="caution">
    <text evidence="3">The sequence shown here is derived from an EMBL/GenBank/DDBJ whole genome shotgun (WGS) entry which is preliminary data.</text>
</comment>
<feature type="repeat" description="PPR" evidence="2">
    <location>
        <begin position="351"/>
        <end position="385"/>
    </location>
</feature>
<evidence type="ECO:0000313" key="3">
    <source>
        <dbReference type="EMBL" id="MBA0679485.1"/>
    </source>
</evidence>
<dbReference type="PROSITE" id="PS51375">
    <property type="entry name" value="PPR"/>
    <property type="match status" value="5"/>
</dbReference>
<gene>
    <name evidence="3" type="ORF">Goari_011249</name>
</gene>
<dbReference type="FunFam" id="1.25.40.10:FF:000804">
    <property type="entry name" value="Pentatricopeptide repeat-containing protein, chloroplastic"/>
    <property type="match status" value="1"/>
</dbReference>
<dbReference type="Gene3D" id="1.25.40.10">
    <property type="entry name" value="Tetratricopeptide repeat domain"/>
    <property type="match status" value="4"/>
</dbReference>
<feature type="repeat" description="PPR" evidence="2">
    <location>
        <begin position="87"/>
        <end position="121"/>
    </location>
</feature>
<proteinExistence type="predicted"/>
<reference evidence="3 4" key="1">
    <citation type="journal article" date="2019" name="Genome Biol. Evol.">
        <title>Insights into the evolution of the New World diploid cottons (Gossypium, subgenus Houzingenia) based on genome sequencing.</title>
        <authorList>
            <person name="Grover C.E."/>
            <person name="Arick M.A. 2nd"/>
            <person name="Thrash A."/>
            <person name="Conover J.L."/>
            <person name="Sanders W.S."/>
            <person name="Peterson D.G."/>
            <person name="Frelichowski J.E."/>
            <person name="Scheffler J.A."/>
            <person name="Scheffler B.E."/>
            <person name="Wendel J.F."/>
        </authorList>
    </citation>
    <scope>NUCLEOTIDE SEQUENCE [LARGE SCALE GENOMIC DNA]</scope>
    <source>
        <strain evidence="3">185</strain>
        <tissue evidence="3">Leaf</tissue>
    </source>
</reference>
<dbReference type="Pfam" id="PF13041">
    <property type="entry name" value="PPR_2"/>
    <property type="match status" value="3"/>
</dbReference>
<accession>A0A7J8WWR5</accession>
<dbReference type="Pfam" id="PF20431">
    <property type="entry name" value="E_motif"/>
    <property type="match status" value="1"/>
</dbReference>
<dbReference type="Pfam" id="PF01535">
    <property type="entry name" value="PPR"/>
    <property type="match status" value="4"/>
</dbReference>
<dbReference type="NCBIfam" id="TIGR00756">
    <property type="entry name" value="PPR"/>
    <property type="match status" value="3"/>
</dbReference>
<dbReference type="GO" id="GO:0003723">
    <property type="term" value="F:RNA binding"/>
    <property type="evidence" value="ECO:0007669"/>
    <property type="project" value="InterPro"/>
</dbReference>
<dbReference type="GO" id="GO:0009451">
    <property type="term" value="P:RNA modification"/>
    <property type="evidence" value="ECO:0007669"/>
    <property type="project" value="InterPro"/>
</dbReference>
<dbReference type="AlphaFoldDB" id="A0A7J8WWR5"/>
<evidence type="ECO:0000256" key="1">
    <source>
        <dbReference type="ARBA" id="ARBA00022737"/>
    </source>
</evidence>
<dbReference type="FunFam" id="1.25.40.10:FF:000344">
    <property type="entry name" value="Pentatricopeptide repeat-containing protein"/>
    <property type="match status" value="1"/>
</dbReference>
<name>A0A7J8WWR5_GOSAI</name>
<feature type="non-terminal residue" evidence="3">
    <location>
        <position position="623"/>
    </location>
</feature>
<dbReference type="InterPro" id="IPR002885">
    <property type="entry name" value="PPR_rpt"/>
</dbReference>
<sequence length="623" mass="70313">MSLKTITILNRLSIQPIPLGHPQNTQAIVDQIKQCSKLYQLEMIYATMVKTNANQDCFLSNQFVTACSSFRRMDYAILAFTEMEKPNVFVYNALIKALVHCHHPFTALDYYKHMLRARVWPTSFTFSSLVKACCLVSEFGFGESVHGHVWKHGFKSHVFVQTALIDFYANVGKIIESKRVFDEMPERDVFAWTTMISGFLKAGDLGSSRRLFDETPERSTATWNAMIDGYARVGDVASAELLFNQMPVKDTISWTTMINCYSQNKQYAEALVLFEEMRRYKVSPDEVTMASVISACAHLGALDTGKDIHNYLMQNFFDLDVYIGSALIDMYAKCGGLERSLLVFFKLREKNLFCWNSVIEGLAVHGHAVEALAMFDRMERQHVKPNRVTFVSVLTACTHAGLVEVGRQRFLSMTRDYSILPGVEHFGCMVDLLSKAGLLEDALFLIRSMKLEPNSVIWGALLGGCKLHKNLKIAQVAVDELMVLEPYNSGYYTLLVNMYAEVNRWGQVAKIRQMMRELGVGKRCPGSSWIEMENEIHQFSASDKSHLASDEIYSILAELDVQLKRAGYLPALPAGHVIDALQGKALDRALLKQKQASTNSMGVERSLRSISVDRDTTYKLMGE</sequence>
<dbReference type="InterPro" id="IPR046960">
    <property type="entry name" value="PPR_At4g14850-like_plant"/>
</dbReference>
<dbReference type="Proteomes" id="UP000593577">
    <property type="component" value="Unassembled WGS sequence"/>
</dbReference>
<dbReference type="PANTHER" id="PTHR47926:SF376">
    <property type="entry name" value="TETRATRICOPEPTIDE-LIKE HELICAL DOMAIN SUPERFAMILY"/>
    <property type="match status" value="1"/>
</dbReference>
<dbReference type="InterPro" id="IPR046848">
    <property type="entry name" value="E_motif"/>
</dbReference>
<feature type="repeat" description="PPR" evidence="2">
    <location>
        <begin position="250"/>
        <end position="284"/>
    </location>
</feature>
<feature type="repeat" description="PPR" evidence="2">
    <location>
        <begin position="188"/>
        <end position="218"/>
    </location>
</feature>
<protein>
    <recommendedName>
        <fullName evidence="5">Pentatricopeptide repeat-containing protein</fullName>
    </recommendedName>
</protein>
<dbReference type="PANTHER" id="PTHR47926">
    <property type="entry name" value="PENTATRICOPEPTIDE REPEAT-CONTAINING PROTEIN"/>
    <property type="match status" value="1"/>
</dbReference>
<evidence type="ECO:0000313" key="4">
    <source>
        <dbReference type="Proteomes" id="UP000593577"/>
    </source>
</evidence>
<dbReference type="EMBL" id="JABFAA010000004">
    <property type="protein sequence ID" value="MBA0679485.1"/>
    <property type="molecule type" value="Genomic_DNA"/>
</dbReference>